<comment type="subcellular location">
    <subcellularLocation>
        <location evidence="1">Nucleus</location>
    </subcellularLocation>
</comment>
<dbReference type="Pfam" id="PF17682">
    <property type="entry name" value="Tau95_N"/>
    <property type="match status" value="1"/>
</dbReference>
<organism evidence="8 9">
    <name type="scientific">Folsomia candida</name>
    <name type="common">Springtail</name>
    <dbReference type="NCBI Taxonomy" id="158441"/>
    <lineage>
        <taxon>Eukaryota</taxon>
        <taxon>Metazoa</taxon>
        <taxon>Ecdysozoa</taxon>
        <taxon>Arthropoda</taxon>
        <taxon>Hexapoda</taxon>
        <taxon>Collembola</taxon>
        <taxon>Entomobryomorpha</taxon>
        <taxon>Isotomoidea</taxon>
        <taxon>Isotomidae</taxon>
        <taxon>Proisotominae</taxon>
        <taxon>Folsomia</taxon>
    </lineage>
</organism>
<evidence type="ECO:0000313" key="8">
    <source>
        <dbReference type="EMBL" id="OXA57795.1"/>
    </source>
</evidence>
<dbReference type="GO" id="GO:0006384">
    <property type="term" value="P:transcription initiation at RNA polymerase III promoter"/>
    <property type="evidence" value="ECO:0007669"/>
    <property type="project" value="InterPro"/>
</dbReference>
<dbReference type="PANTHER" id="PTHR13230">
    <property type="entry name" value="GENERAL TRANSCRIPTION FACTOR IIIC, POLYPEPTIDE 5"/>
    <property type="match status" value="1"/>
</dbReference>
<dbReference type="InterPro" id="IPR019136">
    <property type="entry name" value="TF_IIIC_su-5_HTH"/>
</dbReference>
<feature type="domain" description="Transcription factor IIIC subunit 5 HTH" evidence="6">
    <location>
        <begin position="412"/>
        <end position="570"/>
    </location>
</feature>
<keyword evidence="4" id="KW-0539">Nucleus</keyword>
<dbReference type="GO" id="GO:0000127">
    <property type="term" value="C:transcription factor TFIIIC complex"/>
    <property type="evidence" value="ECO:0007669"/>
    <property type="project" value="InterPro"/>
</dbReference>
<protein>
    <submittedName>
        <fullName evidence="8">General transcription factor 3C polypeptide 5</fullName>
    </submittedName>
</protein>
<evidence type="ECO:0000256" key="2">
    <source>
        <dbReference type="ARBA" id="ARBA00023125"/>
    </source>
</evidence>
<dbReference type="EMBL" id="LNIX01000003">
    <property type="protein sequence ID" value="OXA57795.1"/>
    <property type="molecule type" value="Genomic_DNA"/>
</dbReference>
<feature type="region of interest" description="Disordered" evidence="5">
    <location>
        <begin position="135"/>
        <end position="160"/>
    </location>
</feature>
<feature type="region of interest" description="Disordered" evidence="5">
    <location>
        <begin position="1"/>
        <end position="81"/>
    </location>
</feature>
<dbReference type="OrthoDB" id="5598268at2759"/>
<feature type="compositionally biased region" description="Basic residues" evidence="5">
    <location>
        <begin position="135"/>
        <end position="154"/>
    </location>
</feature>
<feature type="region of interest" description="Disordered" evidence="5">
    <location>
        <begin position="759"/>
        <end position="804"/>
    </location>
</feature>
<comment type="caution">
    <text evidence="8">The sequence shown here is derived from an EMBL/GenBank/DDBJ whole genome shotgun (WGS) entry which is preliminary data.</text>
</comment>
<reference evidence="8 9" key="1">
    <citation type="submission" date="2015-12" db="EMBL/GenBank/DDBJ databases">
        <title>The genome of Folsomia candida.</title>
        <authorList>
            <person name="Faddeeva A."/>
            <person name="Derks M.F."/>
            <person name="Anvar Y."/>
            <person name="Smit S."/>
            <person name="Van Straalen N."/>
            <person name="Roelofs D."/>
        </authorList>
    </citation>
    <scope>NUCLEOTIDE SEQUENCE [LARGE SCALE GENOMIC DNA]</scope>
    <source>
        <strain evidence="8 9">VU population</strain>
        <tissue evidence="8">Whole body</tissue>
    </source>
</reference>
<name>A0A226EJC4_FOLCA</name>
<evidence type="ECO:0000256" key="3">
    <source>
        <dbReference type="ARBA" id="ARBA00023163"/>
    </source>
</evidence>
<dbReference type="InterPro" id="IPR042536">
    <property type="entry name" value="TFIIIC_tauA_Sfc1"/>
</dbReference>
<dbReference type="GO" id="GO:0005634">
    <property type="term" value="C:nucleus"/>
    <property type="evidence" value="ECO:0007669"/>
    <property type="project" value="UniProtKB-SubCell"/>
</dbReference>
<dbReference type="AlphaFoldDB" id="A0A226EJC4"/>
<feature type="compositionally biased region" description="Low complexity" evidence="5">
    <location>
        <begin position="33"/>
        <end position="44"/>
    </location>
</feature>
<feature type="compositionally biased region" description="Basic and acidic residues" evidence="5">
    <location>
        <begin position="54"/>
        <end position="66"/>
    </location>
</feature>
<dbReference type="Proteomes" id="UP000198287">
    <property type="component" value="Unassembled WGS sequence"/>
</dbReference>
<keyword evidence="3" id="KW-0804">Transcription</keyword>
<feature type="compositionally biased region" description="Basic residues" evidence="5">
    <location>
        <begin position="720"/>
        <end position="731"/>
    </location>
</feature>
<dbReference type="STRING" id="158441.A0A226EJC4"/>
<proteinExistence type="predicted"/>
<dbReference type="Gene3D" id="3.30.200.160">
    <property type="entry name" value="TFIIIC, subcomplex tauA, subunit Sfc1, barrel domain"/>
    <property type="match status" value="1"/>
</dbReference>
<sequence length="804" mass="92346">MEVTSGSRDNVASPSSSPEKTATSSPAKDPTNPVFVDDSPSSSDTSDEFEDVLEVGKHNQDYFEVPRRRKKDTGPPLPTKDLVFIPKDKLVPFKQLYEKQPQKIKEMMRVTFCDGKPVTNPPPLSLFVNRVRKLQDKKKHQKQTQKKQLKKKCAVKSQSSAVPDSKMGAAKVCTSDVYEHDTQLVHVDYPGRVVHVDKAIETMGGIGQITKVFNNVNNKLHVRFRPDDPCCNSARGEAAPAVGLLLKVRYRKPVQKVKAEASSSKQQGTRVEQIDDESIVINGVRLSKSQILFEDKQLLKKVTSEKDKILQQHQYRKFGDPGHSYLRIPKHYKPVVDQKIRIETLGIVNRTYKFEGLCDFQYIPSKLAKDGTPVSTRDQLFPLLGNPSEDNDNLFVCDELFQGEDRDAYTDLLPPMMSRIDKPVEAIVEHMLDSDNIKLAPDLTEKSGVISTSRARRNVYTIFYNFQNEKHKVNIPVPSEPLIGALEDVKKRFQYEVTLDLLKKSFEERPVWSKIALEYELKKSSVTLKYTLPCVSYFATNGPWRALWIRFGYDPRLEQSSFIYQTVDFRVPVTYKTFMDELDKIDETFYIFRPHLMPPRGQMFYQVMHLKCEEITRLIEIASQKASDNELQYDNRFGWFKEGTFEYIRHIITQYIESHLEELGKIPEYHIPKIFLPDGELEPIEKLVSRPRSVKRLRKVRSYKPKPTGAEFSDTTTSKLTKKSTSKRKPKAKESSRSWVYQGILEDLSIKEINKYGSKMDKEDEKEMLDDDSLLSDDFEDDSGTEDSEDSDYEPGAGINEHVK</sequence>
<dbReference type="PANTHER" id="PTHR13230:SF5">
    <property type="entry name" value="GENERAL TRANSCRIPTION FACTOR 3C POLYPEPTIDE 5"/>
    <property type="match status" value="1"/>
</dbReference>
<accession>A0A226EJC4</accession>
<keyword evidence="2" id="KW-0238">DNA-binding</keyword>
<feature type="compositionally biased region" description="Polar residues" evidence="5">
    <location>
        <begin position="1"/>
        <end position="26"/>
    </location>
</feature>
<feature type="domain" description="Transcription factor IIIC subunit Tfc1/Sfc1 triple barrel" evidence="7">
    <location>
        <begin position="186"/>
        <end position="362"/>
    </location>
</feature>
<keyword evidence="9" id="KW-1185">Reference proteome</keyword>
<evidence type="ECO:0000256" key="1">
    <source>
        <dbReference type="ARBA" id="ARBA00004123"/>
    </source>
</evidence>
<evidence type="ECO:0000259" key="6">
    <source>
        <dbReference type="Pfam" id="PF09734"/>
    </source>
</evidence>
<feature type="compositionally biased region" description="Acidic residues" evidence="5">
    <location>
        <begin position="766"/>
        <end position="793"/>
    </location>
</feature>
<dbReference type="InterPro" id="IPR041499">
    <property type="entry name" value="Tfc1/Sfc1_N"/>
</dbReference>
<dbReference type="OMA" id="KCEEITR"/>
<evidence type="ECO:0000313" key="9">
    <source>
        <dbReference type="Proteomes" id="UP000198287"/>
    </source>
</evidence>
<dbReference type="GO" id="GO:0001003">
    <property type="term" value="F:RNA polymerase III type 2 promoter sequence-specific DNA binding"/>
    <property type="evidence" value="ECO:0007669"/>
    <property type="project" value="TreeGrafter"/>
</dbReference>
<evidence type="ECO:0000256" key="5">
    <source>
        <dbReference type="SAM" id="MobiDB-lite"/>
    </source>
</evidence>
<dbReference type="GO" id="GO:0001002">
    <property type="term" value="F:RNA polymerase III type 1 promoter sequence-specific DNA binding"/>
    <property type="evidence" value="ECO:0007669"/>
    <property type="project" value="TreeGrafter"/>
</dbReference>
<evidence type="ECO:0000256" key="4">
    <source>
        <dbReference type="ARBA" id="ARBA00023242"/>
    </source>
</evidence>
<evidence type="ECO:0000259" key="7">
    <source>
        <dbReference type="Pfam" id="PF17682"/>
    </source>
</evidence>
<dbReference type="InterPro" id="IPR040454">
    <property type="entry name" value="TF_IIIC_Tfc1/Sfc1"/>
</dbReference>
<gene>
    <name evidence="8" type="ORF">Fcan01_07130</name>
</gene>
<feature type="region of interest" description="Disordered" evidence="5">
    <location>
        <begin position="705"/>
        <end position="734"/>
    </location>
</feature>
<dbReference type="Pfam" id="PF09734">
    <property type="entry name" value="Tau95"/>
    <property type="match status" value="1"/>
</dbReference>